<keyword evidence="4" id="KW-0812">Transmembrane</keyword>
<dbReference type="SUPFAM" id="SSF57424">
    <property type="entry name" value="LDL receptor-like module"/>
    <property type="match status" value="1"/>
</dbReference>
<evidence type="ECO:0000256" key="3">
    <source>
        <dbReference type="SAM" id="MobiDB-lite"/>
    </source>
</evidence>
<keyword evidence="4" id="KW-0472">Membrane</keyword>
<dbReference type="InterPro" id="IPR002172">
    <property type="entry name" value="LDrepeatLR_classA_rpt"/>
</dbReference>
<accession>A0AAE0RX13</accession>
<name>A0AAE0RX13_9BIVA</name>
<evidence type="ECO:0000256" key="4">
    <source>
        <dbReference type="SAM" id="Phobius"/>
    </source>
</evidence>
<feature type="region of interest" description="Disordered" evidence="3">
    <location>
        <begin position="88"/>
        <end position="117"/>
    </location>
</feature>
<dbReference type="PROSITE" id="PS50068">
    <property type="entry name" value="LDLRA_2"/>
    <property type="match status" value="1"/>
</dbReference>
<dbReference type="Proteomes" id="UP001195483">
    <property type="component" value="Unassembled WGS sequence"/>
</dbReference>
<evidence type="ECO:0000256" key="2">
    <source>
        <dbReference type="PROSITE-ProRule" id="PRU00124"/>
    </source>
</evidence>
<evidence type="ECO:0000313" key="6">
    <source>
        <dbReference type="Proteomes" id="UP001195483"/>
    </source>
</evidence>
<keyword evidence="1 2" id="KW-1015">Disulfide bond</keyword>
<dbReference type="EMBL" id="JAEAOA010001462">
    <property type="protein sequence ID" value="KAK3581171.1"/>
    <property type="molecule type" value="Genomic_DNA"/>
</dbReference>
<reference evidence="5" key="2">
    <citation type="journal article" date="2021" name="Genome Biol. Evol.">
        <title>Developing a high-quality reference genome for a parasitic bivalve with doubly uniparental inheritance (Bivalvia: Unionida).</title>
        <authorList>
            <person name="Smith C.H."/>
        </authorList>
    </citation>
    <scope>NUCLEOTIDE SEQUENCE</scope>
    <source>
        <strain evidence="5">CHS0354</strain>
        <tissue evidence="5">Mantle</tissue>
    </source>
</reference>
<keyword evidence="6" id="KW-1185">Reference proteome</keyword>
<protein>
    <submittedName>
        <fullName evidence="5">Uncharacterized protein</fullName>
    </submittedName>
</protein>
<dbReference type="AlphaFoldDB" id="A0AAE0RX13"/>
<dbReference type="InterPro" id="IPR036055">
    <property type="entry name" value="LDL_receptor-like_sf"/>
</dbReference>
<reference evidence="5" key="3">
    <citation type="submission" date="2023-05" db="EMBL/GenBank/DDBJ databases">
        <authorList>
            <person name="Smith C.H."/>
        </authorList>
    </citation>
    <scope>NUCLEOTIDE SEQUENCE</scope>
    <source>
        <strain evidence="5">CHS0354</strain>
        <tissue evidence="5">Mantle</tissue>
    </source>
</reference>
<comment type="caution">
    <text evidence="5">The sequence shown here is derived from an EMBL/GenBank/DDBJ whole genome shotgun (WGS) entry which is preliminary data.</text>
</comment>
<comment type="caution">
    <text evidence="2">Lacks conserved residue(s) required for the propagation of feature annotation.</text>
</comment>
<reference evidence="5" key="1">
    <citation type="journal article" date="2021" name="Genome Biol. Evol.">
        <title>A High-Quality Reference Genome for a Parasitic Bivalve with Doubly Uniparental Inheritance (Bivalvia: Unionida).</title>
        <authorList>
            <person name="Smith C.H."/>
        </authorList>
    </citation>
    <scope>NUCLEOTIDE SEQUENCE</scope>
    <source>
        <strain evidence="5">CHS0354</strain>
    </source>
</reference>
<dbReference type="Pfam" id="PF00057">
    <property type="entry name" value="Ldl_recept_a"/>
    <property type="match status" value="1"/>
</dbReference>
<dbReference type="Gene3D" id="4.10.400.10">
    <property type="entry name" value="Low-density Lipoprotein Receptor"/>
    <property type="match status" value="1"/>
</dbReference>
<evidence type="ECO:0000256" key="1">
    <source>
        <dbReference type="ARBA" id="ARBA00023157"/>
    </source>
</evidence>
<feature type="disulfide bond" evidence="2">
    <location>
        <begin position="11"/>
        <end position="29"/>
    </location>
</feature>
<sequence length="117" mass="12759">MGECETYEYQCDNGRCIDDAINCNGYNPCGDSSDCQLSSHEVAGIFVPCALVLVLLIMVLGLLIQRVKRRKKENQSHLTVLRLSSISNNQDSLHSTSSPPAPTPYGNFVTPSKSPEA</sequence>
<feature type="transmembrane region" description="Helical" evidence="4">
    <location>
        <begin position="42"/>
        <end position="64"/>
    </location>
</feature>
<feature type="disulfide bond" evidence="2">
    <location>
        <begin position="4"/>
        <end position="16"/>
    </location>
</feature>
<proteinExistence type="predicted"/>
<organism evidence="5 6">
    <name type="scientific">Potamilus streckersoni</name>
    <dbReference type="NCBI Taxonomy" id="2493646"/>
    <lineage>
        <taxon>Eukaryota</taxon>
        <taxon>Metazoa</taxon>
        <taxon>Spiralia</taxon>
        <taxon>Lophotrochozoa</taxon>
        <taxon>Mollusca</taxon>
        <taxon>Bivalvia</taxon>
        <taxon>Autobranchia</taxon>
        <taxon>Heteroconchia</taxon>
        <taxon>Palaeoheterodonta</taxon>
        <taxon>Unionida</taxon>
        <taxon>Unionoidea</taxon>
        <taxon>Unionidae</taxon>
        <taxon>Ambleminae</taxon>
        <taxon>Lampsilini</taxon>
        <taxon>Potamilus</taxon>
    </lineage>
</organism>
<feature type="compositionally biased region" description="Polar residues" evidence="3">
    <location>
        <begin position="88"/>
        <end position="98"/>
    </location>
</feature>
<gene>
    <name evidence="5" type="ORF">CHS0354_024704</name>
</gene>
<evidence type="ECO:0000313" key="5">
    <source>
        <dbReference type="EMBL" id="KAK3581171.1"/>
    </source>
</evidence>
<keyword evidence="4" id="KW-1133">Transmembrane helix</keyword>
<dbReference type="CDD" id="cd00112">
    <property type="entry name" value="LDLa"/>
    <property type="match status" value="1"/>
</dbReference>